<evidence type="ECO:0000256" key="3">
    <source>
        <dbReference type="ARBA" id="ARBA00023134"/>
    </source>
</evidence>
<dbReference type="PANTHER" id="PTHR43261">
    <property type="entry name" value="TRANSLATION ELONGATION FACTOR G-RELATED"/>
    <property type="match status" value="1"/>
</dbReference>
<dbReference type="InterPro" id="IPR000795">
    <property type="entry name" value="T_Tr_GTP-bd_dom"/>
</dbReference>
<dbReference type="Pfam" id="PF00009">
    <property type="entry name" value="GTP_EFTU"/>
    <property type="match status" value="1"/>
</dbReference>
<dbReference type="Proteomes" id="UP001165079">
    <property type="component" value="Unassembled WGS sequence"/>
</dbReference>
<dbReference type="GO" id="GO:0005525">
    <property type="term" value="F:GTP binding"/>
    <property type="evidence" value="ECO:0007669"/>
    <property type="project" value="UniProtKB-KW"/>
</dbReference>
<dbReference type="PANTHER" id="PTHR43261:SF1">
    <property type="entry name" value="RIBOSOME-RELEASING FACTOR 2, MITOCHONDRIAL"/>
    <property type="match status" value="1"/>
</dbReference>
<proteinExistence type="predicted"/>
<evidence type="ECO:0000313" key="6">
    <source>
        <dbReference type="Proteomes" id="UP001165079"/>
    </source>
</evidence>
<dbReference type="GO" id="GO:0003924">
    <property type="term" value="F:GTPase activity"/>
    <property type="evidence" value="ECO:0007669"/>
    <property type="project" value="InterPro"/>
</dbReference>
<keyword evidence="3" id="KW-0342">GTP-binding</keyword>
<organism evidence="5 6">
    <name type="scientific">Actinorhabdospora filicis</name>
    <dbReference type="NCBI Taxonomy" id="1785913"/>
    <lineage>
        <taxon>Bacteria</taxon>
        <taxon>Bacillati</taxon>
        <taxon>Actinomycetota</taxon>
        <taxon>Actinomycetes</taxon>
        <taxon>Micromonosporales</taxon>
        <taxon>Micromonosporaceae</taxon>
        <taxon>Actinorhabdospora</taxon>
    </lineage>
</organism>
<dbReference type="AlphaFoldDB" id="A0A9W6SPV9"/>
<dbReference type="GO" id="GO:0006412">
    <property type="term" value="P:translation"/>
    <property type="evidence" value="ECO:0007669"/>
    <property type="project" value="UniProtKB-KW"/>
</dbReference>
<keyword evidence="6" id="KW-1185">Reference proteome</keyword>
<dbReference type="Gene3D" id="3.40.50.300">
    <property type="entry name" value="P-loop containing nucleotide triphosphate hydrolases"/>
    <property type="match status" value="1"/>
</dbReference>
<dbReference type="SUPFAM" id="SSF54980">
    <property type="entry name" value="EF-G C-terminal domain-like"/>
    <property type="match status" value="2"/>
</dbReference>
<evidence type="ECO:0000256" key="2">
    <source>
        <dbReference type="ARBA" id="ARBA00022917"/>
    </source>
</evidence>
<reference evidence="5" key="1">
    <citation type="submission" date="2023-03" db="EMBL/GenBank/DDBJ databases">
        <title>Actinorhabdospora filicis NBRC 111898.</title>
        <authorList>
            <person name="Ichikawa N."/>
            <person name="Sato H."/>
            <person name="Tonouchi N."/>
        </authorList>
    </citation>
    <scope>NUCLEOTIDE SEQUENCE</scope>
    <source>
        <strain evidence="5">NBRC 111898</strain>
    </source>
</reference>
<feature type="domain" description="Tr-type G" evidence="4">
    <location>
        <begin position="1"/>
        <end position="244"/>
    </location>
</feature>
<dbReference type="SUPFAM" id="SSF50447">
    <property type="entry name" value="Translation proteins"/>
    <property type="match status" value="1"/>
</dbReference>
<dbReference type="PROSITE" id="PS51722">
    <property type="entry name" value="G_TR_2"/>
    <property type="match status" value="1"/>
</dbReference>
<dbReference type="InterPro" id="IPR031157">
    <property type="entry name" value="G_TR_CS"/>
</dbReference>
<dbReference type="PROSITE" id="PS00301">
    <property type="entry name" value="G_TR_1"/>
    <property type="match status" value="1"/>
</dbReference>
<dbReference type="InterPro" id="IPR005225">
    <property type="entry name" value="Small_GTP-bd"/>
</dbReference>
<dbReference type="EMBL" id="BSTX01000003">
    <property type="protein sequence ID" value="GLZ79697.1"/>
    <property type="molecule type" value="Genomic_DNA"/>
</dbReference>
<dbReference type="SMART" id="SM00889">
    <property type="entry name" value="EFG_IV"/>
    <property type="match status" value="1"/>
</dbReference>
<dbReference type="Gene3D" id="2.40.30.10">
    <property type="entry name" value="Translation factors"/>
    <property type="match status" value="1"/>
</dbReference>
<sequence length="629" mass="67535">MPLNLGIVAHVDAGKTSLTERLLHLAGVIDHIGSVDRGSTQTDTLEQERRRGITIQSAVVAFTLDGLDVNLIDTPGHGDFIAEVSRALSVLDGAVLVVSAVEGVQAQTRVLHRVLTRLGIPTLIFVNKVDRVGAREDGLLADLAAKLAPGVVAMTGVDGLGTRAATVSPRGPLFEALAETLPDDRLLESYVDGVALPEGEARAILAEHTRAGRAHPVYFGSAITGAGVPELMSGLVEFLPVTPESEGPPQGSVFKIERGPAGEKVAYVRLRSGVLRPRERVEAHRPAGGYEVKPTAVRPFTRGSHTAPGELRAGGIAKVWGMREARIGDAIGSRELLPPRTLFAPPTLETVVRATDRRKLFAALTDLAERDPLIDVRAGDDITVSLYGEVQKEVIAATLAAEFGVEVTFDETRTVHIERPTGTATARRWWGETPWPAAVELRVEPAEGVTYGFEIERGALLPAYHPAIEDTVYEVLKQGVYAWRVEDVRVTLTASAYSSVSTNAGHFRRIVPLALAEALAAAGTDVHVPLHSFELEAPAESLGALIVLLKEFDGELRSQHVLDGVCHMTGLLEAGSLHGFERRLPPITSGEFLFLAEAHGHRRVDGDPPVRERVGPDPFNQAAYLLDVK</sequence>
<evidence type="ECO:0000313" key="5">
    <source>
        <dbReference type="EMBL" id="GLZ79697.1"/>
    </source>
</evidence>
<evidence type="ECO:0000256" key="1">
    <source>
        <dbReference type="ARBA" id="ARBA00022741"/>
    </source>
</evidence>
<dbReference type="InterPro" id="IPR014721">
    <property type="entry name" value="Ribsml_uS5_D2-typ_fold_subgr"/>
</dbReference>
<dbReference type="InterPro" id="IPR009000">
    <property type="entry name" value="Transl_B-barrel_sf"/>
</dbReference>
<gene>
    <name evidence="5" type="ORF">Afil01_45040</name>
</gene>
<protein>
    <submittedName>
        <fullName evidence="5">Tetracycline resistance protein, tetM/tetO subfamily</fullName>
    </submittedName>
</protein>
<dbReference type="InterPro" id="IPR020568">
    <property type="entry name" value="Ribosomal_Su5_D2-typ_SF"/>
</dbReference>
<dbReference type="SUPFAM" id="SSF54211">
    <property type="entry name" value="Ribosomal protein S5 domain 2-like"/>
    <property type="match status" value="1"/>
</dbReference>
<name>A0A9W6SPV9_9ACTN</name>
<dbReference type="RefSeq" id="WP_285664846.1">
    <property type="nucleotide sequence ID" value="NZ_BSTX01000003.1"/>
</dbReference>
<comment type="caution">
    <text evidence="5">The sequence shown here is derived from an EMBL/GenBank/DDBJ whole genome shotgun (WGS) entry which is preliminary data.</text>
</comment>
<dbReference type="Pfam" id="PF03764">
    <property type="entry name" value="EFG_IV"/>
    <property type="match status" value="1"/>
</dbReference>
<evidence type="ECO:0000259" key="4">
    <source>
        <dbReference type="PROSITE" id="PS51722"/>
    </source>
</evidence>
<dbReference type="Gene3D" id="3.30.230.10">
    <property type="match status" value="1"/>
</dbReference>
<dbReference type="PRINTS" id="PR00315">
    <property type="entry name" value="ELONGATNFCT"/>
</dbReference>
<keyword evidence="2" id="KW-0648">Protein biosynthesis</keyword>
<dbReference type="PRINTS" id="PR01037">
    <property type="entry name" value="TCRTETOQM"/>
</dbReference>
<dbReference type="SUPFAM" id="SSF52540">
    <property type="entry name" value="P-loop containing nucleoside triphosphate hydrolases"/>
    <property type="match status" value="1"/>
</dbReference>
<dbReference type="InterPro" id="IPR027417">
    <property type="entry name" value="P-loop_NTPase"/>
</dbReference>
<accession>A0A9W6SPV9</accession>
<dbReference type="NCBIfam" id="TIGR00231">
    <property type="entry name" value="small_GTP"/>
    <property type="match status" value="1"/>
</dbReference>
<dbReference type="GO" id="GO:0032790">
    <property type="term" value="P:ribosome disassembly"/>
    <property type="evidence" value="ECO:0007669"/>
    <property type="project" value="TreeGrafter"/>
</dbReference>
<dbReference type="InterPro" id="IPR035647">
    <property type="entry name" value="EFG_III/V"/>
</dbReference>
<dbReference type="InterPro" id="IPR005517">
    <property type="entry name" value="Transl_elong_EFG/EF2_IV"/>
</dbReference>
<keyword evidence="1" id="KW-0547">Nucleotide-binding</keyword>